<organism evidence="2 3">
    <name type="scientific">Devosia algicola</name>
    <dbReference type="NCBI Taxonomy" id="3026418"/>
    <lineage>
        <taxon>Bacteria</taxon>
        <taxon>Pseudomonadati</taxon>
        <taxon>Pseudomonadota</taxon>
        <taxon>Alphaproteobacteria</taxon>
        <taxon>Hyphomicrobiales</taxon>
        <taxon>Devosiaceae</taxon>
        <taxon>Devosia</taxon>
    </lineage>
</organism>
<evidence type="ECO:0000313" key="3">
    <source>
        <dbReference type="Proteomes" id="UP001220530"/>
    </source>
</evidence>
<dbReference type="SUPFAM" id="SSF53613">
    <property type="entry name" value="Ribokinase-like"/>
    <property type="match status" value="1"/>
</dbReference>
<gene>
    <name evidence="2" type="ORF">PSQ19_10935</name>
</gene>
<proteinExistence type="predicted"/>
<dbReference type="InterPro" id="IPR029056">
    <property type="entry name" value="Ribokinase-like"/>
</dbReference>
<name>A0ABY7YJA3_9HYPH</name>
<protein>
    <submittedName>
        <fullName evidence="2">Carbohydrate kinase family protein</fullName>
    </submittedName>
</protein>
<dbReference type="RefSeq" id="WP_282217752.1">
    <property type="nucleotide sequence ID" value="NZ_CP118246.1"/>
</dbReference>
<feature type="domain" description="Carbohydrate kinase PfkB" evidence="1">
    <location>
        <begin position="42"/>
        <end position="158"/>
    </location>
</feature>
<reference evidence="2 3" key="1">
    <citation type="submission" date="2023-02" db="EMBL/GenBank/DDBJ databases">
        <title>Devosia algicola sp. nov., isolated from the phycosphere of marine algae.</title>
        <authorList>
            <person name="Kim J.M."/>
            <person name="Lee J.K."/>
            <person name="Choi B.J."/>
            <person name="Bayburt H."/>
            <person name="Jeon C.O."/>
        </authorList>
    </citation>
    <scope>NUCLEOTIDE SEQUENCE [LARGE SCALE GENOMIC DNA]</scope>
    <source>
        <strain evidence="2 3">G20-9</strain>
    </source>
</reference>
<dbReference type="Pfam" id="PF00294">
    <property type="entry name" value="PfkB"/>
    <property type="match status" value="1"/>
</dbReference>
<evidence type="ECO:0000259" key="1">
    <source>
        <dbReference type="Pfam" id="PF00294"/>
    </source>
</evidence>
<keyword evidence="2" id="KW-0808">Transferase</keyword>
<keyword evidence="2" id="KW-0418">Kinase</keyword>
<accession>A0ABY7YJA3</accession>
<keyword evidence="3" id="KW-1185">Reference proteome</keyword>
<dbReference type="EMBL" id="CP118246">
    <property type="protein sequence ID" value="WDR01341.1"/>
    <property type="molecule type" value="Genomic_DNA"/>
</dbReference>
<dbReference type="InterPro" id="IPR011611">
    <property type="entry name" value="PfkB_dom"/>
</dbReference>
<sequence length="188" mass="20394">MYDVLAIGELNPDLILSGFDVSGPVIGTEQVFGAQTLTLGSSTAISCVLMQRLGLRTAMAALVGDDEYGQFCRDALTVEGVDIGGVKTHPDLTTGITVSLSYPSDRMLLTRYGTMTTFSVADISDDLIADARHLHIGSFYIQSGLWPDLPHLFASARARGRPYRWIWGGIPRERGTPACCHGSCHIYR</sequence>
<dbReference type="Gene3D" id="3.40.1190.20">
    <property type="match status" value="1"/>
</dbReference>
<dbReference type="Proteomes" id="UP001220530">
    <property type="component" value="Chromosome"/>
</dbReference>
<dbReference type="GO" id="GO:0016301">
    <property type="term" value="F:kinase activity"/>
    <property type="evidence" value="ECO:0007669"/>
    <property type="project" value="UniProtKB-KW"/>
</dbReference>
<evidence type="ECO:0000313" key="2">
    <source>
        <dbReference type="EMBL" id="WDR01341.1"/>
    </source>
</evidence>